<dbReference type="InterPro" id="IPR016104">
    <property type="entry name" value="Pyr-dep_his/arg-deCO2ase"/>
</dbReference>
<name>A0A1F7JBH4_9BACT</name>
<evidence type="ECO:0000256" key="4">
    <source>
        <dbReference type="ARBA" id="ARBA00014727"/>
    </source>
</evidence>
<organism evidence="9 10">
    <name type="scientific">Candidatus Roizmanbacteria bacterium RIFCSPLOWO2_02_FULL_36_11</name>
    <dbReference type="NCBI Taxonomy" id="1802071"/>
    <lineage>
        <taxon>Bacteria</taxon>
        <taxon>Candidatus Roizmaniibacteriota</taxon>
    </lineage>
</organism>
<evidence type="ECO:0000313" key="9">
    <source>
        <dbReference type="EMBL" id="OGK52952.1"/>
    </source>
</evidence>
<evidence type="ECO:0000256" key="5">
    <source>
        <dbReference type="ARBA" id="ARBA00022793"/>
    </source>
</evidence>
<comment type="cofactor">
    <cofactor evidence="1">
        <name>pyruvate</name>
        <dbReference type="ChEBI" id="CHEBI:15361"/>
    </cofactor>
</comment>
<dbReference type="GO" id="GO:0008792">
    <property type="term" value="F:arginine decarboxylase activity"/>
    <property type="evidence" value="ECO:0007669"/>
    <property type="project" value="UniProtKB-EC"/>
</dbReference>
<evidence type="ECO:0000256" key="6">
    <source>
        <dbReference type="ARBA" id="ARBA00023239"/>
    </source>
</evidence>
<dbReference type="EC" id="4.1.1.19" evidence="3"/>
<evidence type="ECO:0000256" key="2">
    <source>
        <dbReference type="ARBA" id="ARBA00008611"/>
    </source>
</evidence>
<dbReference type="SFLD" id="SFLDS00055">
    <property type="entry name" value="Pyruvoyl-Dependent_Histidine/A"/>
    <property type="match status" value="1"/>
</dbReference>
<dbReference type="Gene3D" id="3.50.20.10">
    <property type="entry name" value="Pyruvoyl-Dependent Histidine Decarboxylase, subunit B"/>
    <property type="match status" value="1"/>
</dbReference>
<dbReference type="PANTHER" id="PTHR40438:SF1">
    <property type="entry name" value="PYRUVOYL-DEPENDENT ARGININE DECARBOXYLASE"/>
    <property type="match status" value="1"/>
</dbReference>
<dbReference type="GO" id="GO:0006527">
    <property type="term" value="P:L-arginine catabolic process"/>
    <property type="evidence" value="ECO:0007669"/>
    <property type="project" value="InterPro"/>
</dbReference>
<dbReference type="SFLD" id="SFLDG01170">
    <property type="entry name" value="Pyruvoyl-dependent_arginine_de"/>
    <property type="match status" value="1"/>
</dbReference>
<dbReference type="Proteomes" id="UP000177418">
    <property type="component" value="Unassembled WGS sequence"/>
</dbReference>
<dbReference type="EMBL" id="MGAV01000027">
    <property type="protein sequence ID" value="OGK52952.1"/>
    <property type="molecule type" value="Genomic_DNA"/>
</dbReference>
<dbReference type="AlphaFoldDB" id="A0A1F7JBH4"/>
<dbReference type="InterPro" id="IPR002724">
    <property type="entry name" value="Pyruvoyl-dep_arg_deCO2ase"/>
</dbReference>
<dbReference type="SUPFAM" id="SSF56271">
    <property type="entry name" value="Pyruvoyl-dependent histidine and arginine decarboxylases"/>
    <property type="match status" value="1"/>
</dbReference>
<evidence type="ECO:0000256" key="1">
    <source>
        <dbReference type="ARBA" id="ARBA00001928"/>
    </source>
</evidence>
<dbReference type="PANTHER" id="PTHR40438">
    <property type="entry name" value="PYRUVOYL-DEPENDENT ARGININE DECARBOXYLASE"/>
    <property type="match status" value="1"/>
</dbReference>
<dbReference type="InterPro" id="IPR016105">
    <property type="entry name" value="Pyr-dep_his/arg-deCO2ase_sand"/>
</dbReference>
<reference evidence="9 10" key="1">
    <citation type="journal article" date="2016" name="Nat. Commun.">
        <title>Thousands of microbial genomes shed light on interconnected biogeochemical processes in an aquifer system.</title>
        <authorList>
            <person name="Anantharaman K."/>
            <person name="Brown C.T."/>
            <person name="Hug L.A."/>
            <person name="Sharon I."/>
            <person name="Castelle C.J."/>
            <person name="Probst A.J."/>
            <person name="Thomas B.C."/>
            <person name="Singh A."/>
            <person name="Wilkins M.J."/>
            <person name="Karaoz U."/>
            <person name="Brodie E.L."/>
            <person name="Williams K.H."/>
            <person name="Hubbard S.S."/>
            <person name="Banfield J.F."/>
        </authorList>
    </citation>
    <scope>NUCLEOTIDE SEQUENCE [LARGE SCALE GENOMIC DNA]</scope>
</reference>
<comment type="similarity">
    <text evidence="2">Belongs to the pyruvoyl-dependent arginine decarboxylase family.</text>
</comment>
<gene>
    <name evidence="9" type="ORF">A3H78_02455</name>
</gene>
<keyword evidence="7" id="KW-0670">Pyruvate</keyword>
<accession>A0A1F7JBH4</accession>
<evidence type="ECO:0000313" key="10">
    <source>
        <dbReference type="Proteomes" id="UP000177418"/>
    </source>
</evidence>
<evidence type="ECO:0000256" key="7">
    <source>
        <dbReference type="ARBA" id="ARBA00023317"/>
    </source>
</evidence>
<evidence type="ECO:0000256" key="8">
    <source>
        <dbReference type="ARBA" id="ARBA00049309"/>
    </source>
</evidence>
<keyword evidence="6" id="KW-0456">Lyase</keyword>
<comment type="caution">
    <text evidence="9">The sequence shown here is derived from an EMBL/GenBank/DDBJ whole genome shotgun (WGS) entry which is preliminary data.</text>
</comment>
<proteinExistence type="inferred from homology"/>
<evidence type="ECO:0000256" key="3">
    <source>
        <dbReference type="ARBA" id="ARBA00012426"/>
    </source>
</evidence>
<protein>
    <recommendedName>
        <fullName evidence="4">Pyruvoyl-dependent arginine decarboxylase AaxB</fullName>
        <ecNumber evidence="3">4.1.1.19</ecNumber>
    </recommendedName>
</protein>
<dbReference type="Pfam" id="PF01862">
    <property type="entry name" value="PvlArgDC"/>
    <property type="match status" value="1"/>
</dbReference>
<comment type="catalytic activity">
    <reaction evidence="8">
        <text>L-arginine + H(+) = agmatine + CO2</text>
        <dbReference type="Rhea" id="RHEA:17641"/>
        <dbReference type="ChEBI" id="CHEBI:15378"/>
        <dbReference type="ChEBI" id="CHEBI:16526"/>
        <dbReference type="ChEBI" id="CHEBI:32682"/>
        <dbReference type="ChEBI" id="CHEBI:58145"/>
        <dbReference type="EC" id="4.1.1.19"/>
    </reaction>
</comment>
<keyword evidence="5" id="KW-0210">Decarboxylase</keyword>
<sequence length="174" mass="19468">MQTSVRGVYMNIYVVAGKGSGKTTLSAFDSALKKAGVYNYNLITLSSIIPVGSKVIRKAHYVNTPEEYGHKLYVIKAELRSQEVGKFIAAGLGWYQFDDGRGIFVEHEIIGETKVAVESEINLRILNSLKDLCSFRHYRFEPKLVNTALSITQIKNSPTCVLVLAVYQSESWEK</sequence>